<evidence type="ECO:0000313" key="2">
    <source>
        <dbReference type="Proteomes" id="UP000299102"/>
    </source>
</evidence>
<protein>
    <submittedName>
        <fullName evidence="1">Uncharacterized protein</fullName>
    </submittedName>
</protein>
<dbReference type="AlphaFoldDB" id="A0A4C1XM30"/>
<name>A0A4C1XM30_EUMVA</name>
<reference evidence="1 2" key="1">
    <citation type="journal article" date="2019" name="Commun. Biol.">
        <title>The bagworm genome reveals a unique fibroin gene that provides high tensile strength.</title>
        <authorList>
            <person name="Kono N."/>
            <person name="Nakamura H."/>
            <person name="Ohtoshi R."/>
            <person name="Tomita M."/>
            <person name="Numata K."/>
            <person name="Arakawa K."/>
        </authorList>
    </citation>
    <scope>NUCLEOTIDE SEQUENCE [LARGE SCALE GENOMIC DNA]</scope>
</reference>
<gene>
    <name evidence="1" type="ORF">EVAR_35582_1</name>
</gene>
<evidence type="ECO:0000313" key="1">
    <source>
        <dbReference type="EMBL" id="GBP64193.1"/>
    </source>
</evidence>
<keyword evidence="2" id="KW-1185">Reference proteome</keyword>
<dbReference type="Proteomes" id="UP000299102">
    <property type="component" value="Unassembled WGS sequence"/>
</dbReference>
<sequence>MNESRLTNLIYKGRVRDGQAGKSRPRGRYCWHVEKGPKFKRRKPTSLYKRLMDVGEARETYKVLAVWTFEGSAYTRLCNKRTPVYTYIPTCILTGHMRHRRHRDFVWGIRRLLSARVFTRFDIDRIVPLPFISTDFAISPKLVPAFDSGRGIVSDIDPGRVIDSTIITPTQSTSISPVRALDSATRLTFDFNTPTVHGLRLYTCTKLE</sequence>
<proteinExistence type="predicted"/>
<organism evidence="1 2">
    <name type="scientific">Eumeta variegata</name>
    <name type="common">Bagworm moth</name>
    <name type="synonym">Eumeta japonica</name>
    <dbReference type="NCBI Taxonomy" id="151549"/>
    <lineage>
        <taxon>Eukaryota</taxon>
        <taxon>Metazoa</taxon>
        <taxon>Ecdysozoa</taxon>
        <taxon>Arthropoda</taxon>
        <taxon>Hexapoda</taxon>
        <taxon>Insecta</taxon>
        <taxon>Pterygota</taxon>
        <taxon>Neoptera</taxon>
        <taxon>Endopterygota</taxon>
        <taxon>Lepidoptera</taxon>
        <taxon>Glossata</taxon>
        <taxon>Ditrysia</taxon>
        <taxon>Tineoidea</taxon>
        <taxon>Psychidae</taxon>
        <taxon>Oiketicinae</taxon>
        <taxon>Eumeta</taxon>
    </lineage>
</organism>
<accession>A0A4C1XM30</accession>
<dbReference type="EMBL" id="BGZK01000890">
    <property type="protein sequence ID" value="GBP64193.1"/>
    <property type="molecule type" value="Genomic_DNA"/>
</dbReference>
<comment type="caution">
    <text evidence="1">The sequence shown here is derived from an EMBL/GenBank/DDBJ whole genome shotgun (WGS) entry which is preliminary data.</text>
</comment>